<feature type="domain" description="Tyrosine specific protein phosphatases" evidence="6">
    <location>
        <begin position="114"/>
        <end position="179"/>
    </location>
</feature>
<dbReference type="InterPro" id="IPR020422">
    <property type="entry name" value="TYR_PHOSPHATASE_DUAL_dom"/>
</dbReference>
<dbReference type="PROSITE" id="PS50056">
    <property type="entry name" value="TYR_PHOSPHATASE_2"/>
    <property type="match status" value="1"/>
</dbReference>
<dbReference type="Pfam" id="PF00782">
    <property type="entry name" value="DSPc"/>
    <property type="match status" value="1"/>
</dbReference>
<name>A0AA35Q8P5_9HYPO</name>
<dbReference type="PANTHER" id="PTHR10159:SF519">
    <property type="entry name" value="DUAL SPECIFICITY PROTEIN PHOSPHATASE MPK3"/>
    <property type="match status" value="1"/>
</dbReference>
<dbReference type="Gene3D" id="3.90.190.10">
    <property type="entry name" value="Protein tyrosine phosphatase superfamily"/>
    <property type="match status" value="1"/>
</dbReference>
<dbReference type="EMBL" id="CABFNP030001281">
    <property type="protein sequence ID" value="CAI6096195.1"/>
    <property type="molecule type" value="Genomic_DNA"/>
</dbReference>
<evidence type="ECO:0000313" key="8">
    <source>
        <dbReference type="Proteomes" id="UP001160390"/>
    </source>
</evidence>
<dbReference type="PROSITE" id="PS50054">
    <property type="entry name" value="TYR_PHOSPHATASE_DUAL"/>
    <property type="match status" value="1"/>
</dbReference>
<feature type="domain" description="Tyrosine-protein phosphatase" evidence="5">
    <location>
        <begin position="24"/>
        <end position="200"/>
    </location>
</feature>
<evidence type="ECO:0000256" key="3">
    <source>
        <dbReference type="ARBA" id="ARBA00022801"/>
    </source>
</evidence>
<protein>
    <recommendedName>
        <fullName evidence="2">protein-tyrosine-phosphatase</fullName>
        <ecNumber evidence="2">3.1.3.48</ecNumber>
    </recommendedName>
</protein>
<dbReference type="CDD" id="cd14498">
    <property type="entry name" value="DSP"/>
    <property type="match status" value="1"/>
</dbReference>
<comment type="caution">
    <text evidence="7">The sequence shown here is derived from an EMBL/GenBank/DDBJ whole genome shotgun (WGS) entry which is preliminary data.</text>
</comment>
<organism evidence="7 8">
    <name type="scientific">Clonostachys chloroleuca</name>
    <dbReference type="NCBI Taxonomy" id="1926264"/>
    <lineage>
        <taxon>Eukaryota</taxon>
        <taxon>Fungi</taxon>
        <taxon>Dikarya</taxon>
        <taxon>Ascomycota</taxon>
        <taxon>Pezizomycotina</taxon>
        <taxon>Sordariomycetes</taxon>
        <taxon>Hypocreomycetidae</taxon>
        <taxon>Hypocreales</taxon>
        <taxon>Bionectriaceae</taxon>
        <taxon>Clonostachys</taxon>
    </lineage>
</organism>
<keyword evidence="4" id="KW-0904">Protein phosphatase</keyword>
<reference evidence="7" key="1">
    <citation type="submission" date="2023-01" db="EMBL/GenBank/DDBJ databases">
        <authorList>
            <person name="Piombo E."/>
        </authorList>
    </citation>
    <scope>NUCLEOTIDE SEQUENCE</scope>
</reference>
<dbReference type="GO" id="GO:0043409">
    <property type="term" value="P:negative regulation of MAPK cascade"/>
    <property type="evidence" value="ECO:0007669"/>
    <property type="project" value="TreeGrafter"/>
</dbReference>
<accession>A0AA35Q8P5</accession>
<evidence type="ECO:0000256" key="1">
    <source>
        <dbReference type="ARBA" id="ARBA00008601"/>
    </source>
</evidence>
<keyword evidence="3" id="KW-0378">Hydrolase</keyword>
<dbReference type="GO" id="GO:0008330">
    <property type="term" value="F:protein tyrosine/threonine phosphatase activity"/>
    <property type="evidence" value="ECO:0007669"/>
    <property type="project" value="TreeGrafter"/>
</dbReference>
<evidence type="ECO:0000256" key="2">
    <source>
        <dbReference type="ARBA" id="ARBA00013064"/>
    </source>
</evidence>
<gene>
    <name evidence="7" type="ORF">CCHLO57077_00010624</name>
</gene>
<dbReference type="AlphaFoldDB" id="A0AA35Q8P5"/>
<dbReference type="InterPro" id="IPR029021">
    <property type="entry name" value="Prot-tyrosine_phosphatase-like"/>
</dbReference>
<dbReference type="SMART" id="SM00195">
    <property type="entry name" value="DSPc"/>
    <property type="match status" value="1"/>
</dbReference>
<evidence type="ECO:0000259" key="5">
    <source>
        <dbReference type="PROSITE" id="PS50054"/>
    </source>
</evidence>
<dbReference type="InterPro" id="IPR000387">
    <property type="entry name" value="Tyr_Pase_dom"/>
</dbReference>
<dbReference type="EC" id="3.1.3.48" evidence="2"/>
<dbReference type="GO" id="GO:0033550">
    <property type="term" value="F:MAP kinase tyrosine phosphatase activity"/>
    <property type="evidence" value="ECO:0007669"/>
    <property type="project" value="TreeGrafter"/>
</dbReference>
<dbReference type="GO" id="GO:0005737">
    <property type="term" value="C:cytoplasm"/>
    <property type="evidence" value="ECO:0007669"/>
    <property type="project" value="TreeGrafter"/>
</dbReference>
<evidence type="ECO:0000259" key="6">
    <source>
        <dbReference type="PROSITE" id="PS50056"/>
    </source>
</evidence>
<dbReference type="InterPro" id="IPR016130">
    <property type="entry name" value="Tyr_Pase_AS"/>
</dbReference>
<comment type="similarity">
    <text evidence="1">Belongs to the protein-tyrosine phosphatase family. Non-receptor class dual specificity subfamily.</text>
</comment>
<dbReference type="PROSITE" id="PS00383">
    <property type="entry name" value="TYR_PHOSPHATASE_1"/>
    <property type="match status" value="1"/>
</dbReference>
<dbReference type="GO" id="GO:0017017">
    <property type="term" value="F:MAP kinase tyrosine/serine/threonine phosphatase activity"/>
    <property type="evidence" value="ECO:0007669"/>
    <property type="project" value="TreeGrafter"/>
</dbReference>
<sequence length="242" mass="28300">MEMFKPALAAEALRPFFESRTREHISHIDNGLYLSDWIAARDYRTIHLHNITAVVSVTNARDHRWRWPQYEMLVPPEHHLFIPALDNPTEDLLVHLEEICGFIDWHLAKPPGPARILPQANRIHSVNQLEHNPNVEVFPQVLIHCQMGVSRSATVMIAYLMRKRGDSMEQVLRDVKRKRDVNPNVNFLEQLKVWEVTNYQIWADKDNKIPKEAYRVFLQARTKRLEANGLTGDEPVCLFWNS</sequence>
<proteinExistence type="inferred from homology"/>
<dbReference type="InterPro" id="IPR000340">
    <property type="entry name" value="Dual-sp_phosphatase_cat-dom"/>
</dbReference>
<dbReference type="PANTHER" id="PTHR10159">
    <property type="entry name" value="DUAL SPECIFICITY PROTEIN PHOSPHATASE"/>
    <property type="match status" value="1"/>
</dbReference>
<keyword evidence="8" id="KW-1185">Reference proteome</keyword>
<dbReference type="SUPFAM" id="SSF52799">
    <property type="entry name" value="(Phosphotyrosine protein) phosphatases II"/>
    <property type="match status" value="1"/>
</dbReference>
<evidence type="ECO:0000256" key="4">
    <source>
        <dbReference type="ARBA" id="ARBA00022912"/>
    </source>
</evidence>
<evidence type="ECO:0000313" key="7">
    <source>
        <dbReference type="EMBL" id="CAI6096195.1"/>
    </source>
</evidence>
<dbReference type="Proteomes" id="UP001160390">
    <property type="component" value="Unassembled WGS sequence"/>
</dbReference>